<dbReference type="InterPro" id="IPR000242">
    <property type="entry name" value="PTP_cat"/>
</dbReference>
<dbReference type="OrthoDB" id="10253954at2759"/>
<dbReference type="EMBL" id="KN825426">
    <property type="protein sequence ID" value="KIK91107.1"/>
    <property type="molecule type" value="Genomic_DNA"/>
</dbReference>
<sequence>MTSDISTITPPWLTEALKTAHQRLVFVELSKREQERSKHRDSPPSSTHTSALPKFFSLSKSEKDEASRHYSVAIGRDLNNRWANRYSNIEPYDRTRVVVGASESTSLGCGDCNGRYFNGSWVKELHGGKWWIATQAPLRETAHAFLSVFTQPIESSSDTSPPRSRVRTVVQLTLNHENGRAKAYSYFPSKLGESMIVTPEPGIAAQPFRVASEEQKYINEANCFQTKVSVISEGEEPREPVVFTHMLYVAWPDHGIPEEEDEASLLRFLRLVDQVNKKPHPDSADDDPQPPIMVNCSAGIGRTGTFIALSSLLRHYNLLDSSSLSPDTSCGVLATQSPLGPIYGLEADMVAQEVDNLREQRPGMVQRNEQISLIYQILAKAFLDYK</sequence>
<keyword evidence="6" id="KW-1185">Reference proteome</keyword>
<feature type="compositionally biased region" description="Basic and acidic residues" evidence="2">
    <location>
        <begin position="30"/>
        <end position="42"/>
    </location>
</feature>
<dbReference type="PANTHER" id="PTHR19134">
    <property type="entry name" value="RECEPTOR-TYPE TYROSINE-PROTEIN PHOSPHATASE"/>
    <property type="match status" value="1"/>
</dbReference>
<gene>
    <name evidence="5" type="ORF">PAXRUDRAFT_831122</name>
</gene>
<dbReference type="PROSITE" id="PS50055">
    <property type="entry name" value="TYR_PHOSPHATASE_PTP"/>
    <property type="match status" value="1"/>
</dbReference>
<dbReference type="SMART" id="SM00194">
    <property type="entry name" value="PTPc"/>
    <property type="match status" value="1"/>
</dbReference>
<evidence type="ECO:0000256" key="1">
    <source>
        <dbReference type="ARBA" id="ARBA00009649"/>
    </source>
</evidence>
<evidence type="ECO:0000313" key="6">
    <source>
        <dbReference type="Proteomes" id="UP000054538"/>
    </source>
</evidence>
<dbReference type="GO" id="GO:0004725">
    <property type="term" value="F:protein tyrosine phosphatase activity"/>
    <property type="evidence" value="ECO:0007669"/>
    <property type="project" value="InterPro"/>
</dbReference>
<dbReference type="InParanoid" id="A0A0D0D3P4"/>
<dbReference type="Pfam" id="PF00102">
    <property type="entry name" value="Y_phosphatase"/>
    <property type="match status" value="1"/>
</dbReference>
<evidence type="ECO:0000313" key="5">
    <source>
        <dbReference type="EMBL" id="KIK91107.1"/>
    </source>
</evidence>
<evidence type="ECO:0000259" key="3">
    <source>
        <dbReference type="PROSITE" id="PS50055"/>
    </source>
</evidence>
<dbReference type="InterPro" id="IPR050348">
    <property type="entry name" value="Protein-Tyr_Phosphatase"/>
</dbReference>
<dbReference type="CDD" id="cd00047">
    <property type="entry name" value="PTPc"/>
    <property type="match status" value="1"/>
</dbReference>
<dbReference type="FunCoup" id="A0A0D0D3P4">
    <property type="interactions" value="506"/>
</dbReference>
<reference evidence="5 6" key="1">
    <citation type="submission" date="2014-04" db="EMBL/GenBank/DDBJ databases">
        <authorList>
            <consortium name="DOE Joint Genome Institute"/>
            <person name="Kuo A."/>
            <person name="Kohler A."/>
            <person name="Jargeat P."/>
            <person name="Nagy L.G."/>
            <person name="Floudas D."/>
            <person name="Copeland A."/>
            <person name="Barry K.W."/>
            <person name="Cichocki N."/>
            <person name="Veneault-Fourrey C."/>
            <person name="LaButti K."/>
            <person name="Lindquist E.A."/>
            <person name="Lipzen A."/>
            <person name="Lundell T."/>
            <person name="Morin E."/>
            <person name="Murat C."/>
            <person name="Sun H."/>
            <person name="Tunlid A."/>
            <person name="Henrissat B."/>
            <person name="Grigoriev I.V."/>
            <person name="Hibbett D.S."/>
            <person name="Martin F."/>
            <person name="Nordberg H.P."/>
            <person name="Cantor M.N."/>
            <person name="Hua S.X."/>
        </authorList>
    </citation>
    <scope>NUCLEOTIDE SEQUENCE [LARGE SCALE GENOMIC DNA]</scope>
    <source>
        <strain evidence="5 6">Ve08.2h10</strain>
    </source>
</reference>
<comment type="similarity">
    <text evidence="1">Belongs to the protein-tyrosine phosphatase family. Non-receptor class subfamily.</text>
</comment>
<dbReference type="Gene3D" id="3.90.190.10">
    <property type="entry name" value="Protein tyrosine phosphatase superfamily"/>
    <property type="match status" value="1"/>
</dbReference>
<organism evidence="5 6">
    <name type="scientific">Paxillus rubicundulus Ve08.2h10</name>
    <dbReference type="NCBI Taxonomy" id="930991"/>
    <lineage>
        <taxon>Eukaryota</taxon>
        <taxon>Fungi</taxon>
        <taxon>Dikarya</taxon>
        <taxon>Basidiomycota</taxon>
        <taxon>Agaricomycotina</taxon>
        <taxon>Agaricomycetes</taxon>
        <taxon>Agaricomycetidae</taxon>
        <taxon>Boletales</taxon>
        <taxon>Paxilineae</taxon>
        <taxon>Paxillaceae</taxon>
        <taxon>Paxillus</taxon>
    </lineage>
</organism>
<reference evidence="6" key="2">
    <citation type="submission" date="2015-01" db="EMBL/GenBank/DDBJ databases">
        <title>Evolutionary Origins and Diversification of the Mycorrhizal Mutualists.</title>
        <authorList>
            <consortium name="DOE Joint Genome Institute"/>
            <consortium name="Mycorrhizal Genomics Consortium"/>
            <person name="Kohler A."/>
            <person name="Kuo A."/>
            <person name="Nagy L.G."/>
            <person name="Floudas D."/>
            <person name="Copeland A."/>
            <person name="Barry K.W."/>
            <person name="Cichocki N."/>
            <person name="Veneault-Fourrey C."/>
            <person name="LaButti K."/>
            <person name="Lindquist E.A."/>
            <person name="Lipzen A."/>
            <person name="Lundell T."/>
            <person name="Morin E."/>
            <person name="Murat C."/>
            <person name="Riley R."/>
            <person name="Ohm R."/>
            <person name="Sun H."/>
            <person name="Tunlid A."/>
            <person name="Henrissat B."/>
            <person name="Grigoriev I.V."/>
            <person name="Hibbett D.S."/>
            <person name="Martin F."/>
        </authorList>
    </citation>
    <scope>NUCLEOTIDE SEQUENCE [LARGE SCALE GENOMIC DNA]</scope>
    <source>
        <strain evidence="6">Ve08.2h10</strain>
    </source>
</reference>
<dbReference type="SMART" id="SM00404">
    <property type="entry name" value="PTPc_motif"/>
    <property type="match status" value="1"/>
</dbReference>
<evidence type="ECO:0000259" key="4">
    <source>
        <dbReference type="PROSITE" id="PS50056"/>
    </source>
</evidence>
<dbReference type="SUPFAM" id="SSF52799">
    <property type="entry name" value="(Phosphotyrosine protein) phosphatases II"/>
    <property type="match status" value="1"/>
</dbReference>
<name>A0A0D0D3P4_9AGAM</name>
<feature type="region of interest" description="Disordered" evidence="2">
    <location>
        <begin position="30"/>
        <end position="51"/>
    </location>
</feature>
<proteinExistence type="inferred from homology"/>
<dbReference type="HOGENOM" id="CLU_001645_9_13_1"/>
<feature type="domain" description="Tyrosine-protein phosphatase" evidence="3">
    <location>
        <begin position="51"/>
        <end position="381"/>
    </location>
</feature>
<dbReference type="Proteomes" id="UP000054538">
    <property type="component" value="Unassembled WGS sequence"/>
</dbReference>
<evidence type="ECO:0008006" key="7">
    <source>
        <dbReference type="Google" id="ProtNLM"/>
    </source>
</evidence>
<dbReference type="InterPro" id="IPR003595">
    <property type="entry name" value="Tyr_Pase_cat"/>
</dbReference>
<evidence type="ECO:0000256" key="2">
    <source>
        <dbReference type="SAM" id="MobiDB-lite"/>
    </source>
</evidence>
<dbReference type="PROSITE" id="PS50056">
    <property type="entry name" value="TYR_PHOSPHATASE_2"/>
    <property type="match status" value="1"/>
</dbReference>
<accession>A0A0D0D3P4</accession>
<dbReference type="InterPro" id="IPR000387">
    <property type="entry name" value="Tyr_Pase_dom"/>
</dbReference>
<dbReference type="InterPro" id="IPR029021">
    <property type="entry name" value="Prot-tyrosine_phosphatase-like"/>
</dbReference>
<dbReference type="PANTHER" id="PTHR19134:SF449">
    <property type="entry name" value="TYROSINE-PROTEIN PHOSPHATASE 1"/>
    <property type="match status" value="1"/>
</dbReference>
<feature type="domain" description="Tyrosine specific protein phosphatases" evidence="4">
    <location>
        <begin position="266"/>
        <end position="372"/>
    </location>
</feature>
<protein>
    <recommendedName>
        <fullName evidence="7">Protein-tyrosine-phosphatase</fullName>
    </recommendedName>
</protein>
<dbReference type="PRINTS" id="PR00700">
    <property type="entry name" value="PRTYPHPHTASE"/>
</dbReference>
<dbReference type="STRING" id="930991.A0A0D0D3P4"/>
<dbReference type="AlphaFoldDB" id="A0A0D0D3P4"/>